<feature type="region of interest" description="Disordered" evidence="5">
    <location>
        <begin position="1"/>
        <end position="26"/>
    </location>
</feature>
<reference evidence="7" key="1">
    <citation type="journal article" date="2017" name="Nature">
        <title>The genome of Chenopodium quinoa.</title>
        <authorList>
            <person name="Jarvis D.E."/>
            <person name="Ho Y.S."/>
            <person name="Lightfoot D.J."/>
            <person name="Schmoeckel S.M."/>
            <person name="Li B."/>
            <person name="Borm T.J.A."/>
            <person name="Ohyanagi H."/>
            <person name="Mineta K."/>
            <person name="Michell C.T."/>
            <person name="Saber N."/>
            <person name="Kharbatia N.M."/>
            <person name="Rupper R.R."/>
            <person name="Sharp A.R."/>
            <person name="Dally N."/>
            <person name="Boughton B.A."/>
            <person name="Woo Y.H."/>
            <person name="Gao G."/>
            <person name="Schijlen E.G.W.M."/>
            <person name="Guo X."/>
            <person name="Momin A.A."/>
            <person name="Negrao S."/>
            <person name="Al-Babili S."/>
            <person name="Gehring C."/>
            <person name="Roessner U."/>
            <person name="Jung C."/>
            <person name="Murphy K."/>
            <person name="Arold S.T."/>
            <person name="Gojobori T."/>
            <person name="van der Linden C.G."/>
            <person name="van Loo E.N."/>
            <person name="Jellen E.N."/>
            <person name="Maughan P.J."/>
            <person name="Tester M."/>
        </authorList>
    </citation>
    <scope>NUCLEOTIDE SEQUENCE [LARGE SCALE GENOMIC DNA]</scope>
    <source>
        <strain evidence="7">cv. PI 614886</strain>
    </source>
</reference>
<dbReference type="PANTHER" id="PTHR15315:SF89">
    <property type="entry name" value="OS01G0104100 PROTEIN"/>
    <property type="match status" value="1"/>
</dbReference>
<dbReference type="GO" id="GO:0016567">
    <property type="term" value="P:protein ubiquitination"/>
    <property type="evidence" value="ECO:0007669"/>
    <property type="project" value="TreeGrafter"/>
</dbReference>
<dbReference type="SMART" id="SM00184">
    <property type="entry name" value="RING"/>
    <property type="match status" value="1"/>
</dbReference>
<feature type="domain" description="RING-type" evidence="6">
    <location>
        <begin position="137"/>
        <end position="171"/>
    </location>
</feature>
<accession>A0A803N791</accession>
<proteinExistence type="predicted"/>
<dbReference type="EnsemblPlants" id="AUR62041645-RA">
    <property type="protein sequence ID" value="AUR62041645-RA:cds"/>
    <property type="gene ID" value="AUR62041645"/>
</dbReference>
<reference evidence="7" key="2">
    <citation type="submission" date="2021-03" db="UniProtKB">
        <authorList>
            <consortium name="EnsemblPlants"/>
        </authorList>
    </citation>
    <scope>IDENTIFICATION</scope>
</reference>
<organism evidence="7 8">
    <name type="scientific">Chenopodium quinoa</name>
    <name type="common">Quinoa</name>
    <dbReference type="NCBI Taxonomy" id="63459"/>
    <lineage>
        <taxon>Eukaryota</taxon>
        <taxon>Viridiplantae</taxon>
        <taxon>Streptophyta</taxon>
        <taxon>Embryophyta</taxon>
        <taxon>Tracheophyta</taxon>
        <taxon>Spermatophyta</taxon>
        <taxon>Magnoliopsida</taxon>
        <taxon>eudicotyledons</taxon>
        <taxon>Gunneridae</taxon>
        <taxon>Pentapetalae</taxon>
        <taxon>Caryophyllales</taxon>
        <taxon>Chenopodiaceae</taxon>
        <taxon>Chenopodioideae</taxon>
        <taxon>Atripliceae</taxon>
        <taxon>Chenopodium</taxon>
    </lineage>
</organism>
<feature type="compositionally biased region" description="Low complexity" evidence="5">
    <location>
        <begin position="335"/>
        <end position="354"/>
    </location>
</feature>
<dbReference type="AlphaFoldDB" id="A0A803N791"/>
<dbReference type="PROSITE" id="PS00518">
    <property type="entry name" value="ZF_RING_1"/>
    <property type="match status" value="1"/>
</dbReference>
<sequence>MEEKGKGRGKGISGGFQVGVSRGSGRMAGNGGEGGLLEMEGCGDSGNGGDGGWLAVINGGGGGGVVKVLEQMTPVCPFVKATRPDDASSKRSGENICKHAAEHESKAKSESVDSGIIEPKCPLGYDSRSFKIGPLSCVLCKALLFESSKCVPCSHIFCKACISRFKDCPLCGADIEKIEHDEETQKVVDKFIAGHARIKRSPASTDTEEEVSKNKSVIYEDVSLERGAFLVQHAMRNVESAKSRLSLCAADIREQLKESGDKPELCSQLGAVLGMLGDCCIVLVVLVEVEAFIHVAKYIVVFSLDCQDPSTSKPSGKGRAEVKGKKNSKKKQKQPKNPVNVDDEYNGSSNNYSDGDSEEESCTSSEFMKMMMGFMKSKSRKRKRPKIYYLDHLHRVPLKWGVYPRVKVWNSAEVKAAVLEDTVSTNKYVKLLVRHKQ</sequence>
<protein>
    <recommendedName>
        <fullName evidence="6">RING-type domain-containing protein</fullName>
    </recommendedName>
</protein>
<evidence type="ECO:0000259" key="6">
    <source>
        <dbReference type="PROSITE" id="PS50089"/>
    </source>
</evidence>
<evidence type="ECO:0000313" key="7">
    <source>
        <dbReference type="EnsemblPlants" id="AUR62041645-RA:cds"/>
    </source>
</evidence>
<keyword evidence="3" id="KW-0862">Zinc</keyword>
<feature type="region of interest" description="Disordered" evidence="5">
    <location>
        <begin position="308"/>
        <end position="360"/>
    </location>
</feature>
<dbReference type="PROSITE" id="PS50089">
    <property type="entry name" value="ZF_RING_2"/>
    <property type="match status" value="1"/>
</dbReference>
<keyword evidence="1" id="KW-0479">Metal-binding</keyword>
<dbReference type="Gene3D" id="3.30.40.10">
    <property type="entry name" value="Zinc/RING finger domain, C3HC4 (zinc finger)"/>
    <property type="match status" value="1"/>
</dbReference>
<evidence type="ECO:0000256" key="5">
    <source>
        <dbReference type="SAM" id="MobiDB-lite"/>
    </source>
</evidence>
<feature type="compositionally biased region" description="Basic residues" evidence="5">
    <location>
        <begin position="325"/>
        <end position="334"/>
    </location>
</feature>
<dbReference type="GO" id="GO:0061630">
    <property type="term" value="F:ubiquitin protein ligase activity"/>
    <property type="evidence" value="ECO:0007669"/>
    <property type="project" value="TreeGrafter"/>
</dbReference>
<dbReference type="GO" id="GO:0008270">
    <property type="term" value="F:zinc ion binding"/>
    <property type="evidence" value="ECO:0007669"/>
    <property type="project" value="UniProtKB-KW"/>
</dbReference>
<name>A0A803N791_CHEQI</name>
<evidence type="ECO:0000256" key="3">
    <source>
        <dbReference type="ARBA" id="ARBA00022833"/>
    </source>
</evidence>
<dbReference type="Gramene" id="AUR62041645-RA">
    <property type="protein sequence ID" value="AUR62041645-RA:cds"/>
    <property type="gene ID" value="AUR62041645"/>
</dbReference>
<dbReference type="SUPFAM" id="SSF57850">
    <property type="entry name" value="RING/U-box"/>
    <property type="match status" value="1"/>
</dbReference>
<evidence type="ECO:0000313" key="8">
    <source>
        <dbReference type="Proteomes" id="UP000596660"/>
    </source>
</evidence>
<dbReference type="InterPro" id="IPR001841">
    <property type="entry name" value="Znf_RING"/>
</dbReference>
<dbReference type="InterPro" id="IPR013083">
    <property type="entry name" value="Znf_RING/FYVE/PHD"/>
</dbReference>
<keyword evidence="8" id="KW-1185">Reference proteome</keyword>
<keyword evidence="2 4" id="KW-0863">Zinc-finger</keyword>
<evidence type="ECO:0000256" key="2">
    <source>
        <dbReference type="ARBA" id="ARBA00022771"/>
    </source>
</evidence>
<dbReference type="PANTHER" id="PTHR15315">
    <property type="entry name" value="RING FINGER PROTEIN 41, 151"/>
    <property type="match status" value="1"/>
</dbReference>
<dbReference type="Proteomes" id="UP000596660">
    <property type="component" value="Unplaced"/>
</dbReference>
<evidence type="ECO:0000256" key="1">
    <source>
        <dbReference type="ARBA" id="ARBA00022723"/>
    </source>
</evidence>
<dbReference type="InterPro" id="IPR017907">
    <property type="entry name" value="Znf_RING_CS"/>
</dbReference>
<evidence type="ECO:0000256" key="4">
    <source>
        <dbReference type="PROSITE-ProRule" id="PRU00175"/>
    </source>
</evidence>